<sequence>MLLDNFPPHHQRIICNVGQIIAAEISGPSWVNRGSLNWVFVMGEYCSVEQKLIFGLHFRGMAFLLAASIADGEIIMGQTLNRFGTFWIGGDRKLFYDLQPCYWTISGDRKLGIELVNFKGGNSTSDQHLLPSSAVED</sequence>
<protein>
    <submittedName>
        <fullName evidence="1">Uncharacterized protein</fullName>
    </submittedName>
</protein>
<evidence type="ECO:0000313" key="2">
    <source>
        <dbReference type="Proteomes" id="UP001054945"/>
    </source>
</evidence>
<accession>A0AAV4RYR1</accession>
<dbReference type="EMBL" id="BPLR01008700">
    <property type="protein sequence ID" value="GIY26575.1"/>
    <property type="molecule type" value="Genomic_DNA"/>
</dbReference>
<name>A0AAV4RYR1_CAEEX</name>
<gene>
    <name evidence="1" type="ORF">CEXT_446251</name>
</gene>
<keyword evidence="2" id="KW-1185">Reference proteome</keyword>
<reference evidence="1 2" key="1">
    <citation type="submission" date="2021-06" db="EMBL/GenBank/DDBJ databases">
        <title>Caerostris extrusa draft genome.</title>
        <authorList>
            <person name="Kono N."/>
            <person name="Arakawa K."/>
        </authorList>
    </citation>
    <scope>NUCLEOTIDE SEQUENCE [LARGE SCALE GENOMIC DNA]</scope>
</reference>
<proteinExistence type="predicted"/>
<dbReference type="AlphaFoldDB" id="A0AAV4RYR1"/>
<organism evidence="1 2">
    <name type="scientific">Caerostris extrusa</name>
    <name type="common">Bark spider</name>
    <name type="synonym">Caerostris bankana</name>
    <dbReference type="NCBI Taxonomy" id="172846"/>
    <lineage>
        <taxon>Eukaryota</taxon>
        <taxon>Metazoa</taxon>
        <taxon>Ecdysozoa</taxon>
        <taxon>Arthropoda</taxon>
        <taxon>Chelicerata</taxon>
        <taxon>Arachnida</taxon>
        <taxon>Araneae</taxon>
        <taxon>Araneomorphae</taxon>
        <taxon>Entelegynae</taxon>
        <taxon>Araneoidea</taxon>
        <taxon>Araneidae</taxon>
        <taxon>Caerostris</taxon>
    </lineage>
</organism>
<evidence type="ECO:0000313" key="1">
    <source>
        <dbReference type="EMBL" id="GIY26575.1"/>
    </source>
</evidence>
<dbReference type="Proteomes" id="UP001054945">
    <property type="component" value="Unassembled WGS sequence"/>
</dbReference>
<comment type="caution">
    <text evidence="1">The sequence shown here is derived from an EMBL/GenBank/DDBJ whole genome shotgun (WGS) entry which is preliminary data.</text>
</comment>